<protein>
    <recommendedName>
        <fullName evidence="24">Staphylococcus aureus surface protein A</fullName>
    </recommendedName>
</protein>
<dbReference type="PANTHER" id="PTHR10199:SF110">
    <property type="entry name" value="TSP C-TERMINAL DOMAIN-CONTAINING PROTEIN"/>
    <property type="match status" value="1"/>
</dbReference>
<keyword evidence="8" id="KW-0130">Cell adhesion</keyword>
<keyword evidence="7 12" id="KW-0106">Calcium</keyword>
<evidence type="ECO:0000256" key="10">
    <source>
        <dbReference type="ARBA" id="ARBA00023157"/>
    </source>
</evidence>
<dbReference type="PROSITE" id="PS01187">
    <property type="entry name" value="EGF_CA"/>
    <property type="match status" value="1"/>
</dbReference>
<dbReference type="Gene3D" id="2.60.40.10">
    <property type="entry name" value="Immunoglobulins"/>
    <property type="match status" value="1"/>
</dbReference>
<dbReference type="CDD" id="cd11304">
    <property type="entry name" value="Cadherin_repeat"/>
    <property type="match status" value="2"/>
</dbReference>
<dbReference type="Pfam" id="PF13855">
    <property type="entry name" value="LRR_8"/>
    <property type="match status" value="4"/>
</dbReference>
<dbReference type="InterPro" id="IPR003591">
    <property type="entry name" value="Leu-rich_rpt_typical-subtyp"/>
</dbReference>
<dbReference type="Gene3D" id="2.60.40.60">
    <property type="entry name" value="Cadherins"/>
    <property type="match status" value="2"/>
</dbReference>
<evidence type="ECO:0000256" key="15">
    <source>
        <dbReference type="SAM" id="MobiDB-lite"/>
    </source>
</evidence>
<evidence type="ECO:0000256" key="1">
    <source>
        <dbReference type="ARBA" id="ARBA00004370"/>
    </source>
</evidence>
<dbReference type="InterPro" id="IPR008859">
    <property type="entry name" value="Thrombospondin_C"/>
</dbReference>
<evidence type="ECO:0000256" key="8">
    <source>
        <dbReference type="ARBA" id="ARBA00022889"/>
    </source>
</evidence>
<dbReference type="SMART" id="SM00231">
    <property type="entry name" value="FA58C"/>
    <property type="match status" value="1"/>
</dbReference>
<dbReference type="PROSITE" id="PS00232">
    <property type="entry name" value="CADHERIN_1"/>
    <property type="match status" value="1"/>
</dbReference>
<dbReference type="PROSITE" id="PS50026">
    <property type="entry name" value="EGF_3"/>
    <property type="match status" value="2"/>
</dbReference>
<dbReference type="FunFam" id="4.10.1080.10:FF:000004">
    <property type="entry name" value="Cartilage oligomeric matrix protein"/>
    <property type="match status" value="1"/>
</dbReference>
<name>A0A8W8J0H1_MAGGI</name>
<keyword evidence="23" id="KW-1185">Reference proteome</keyword>
<keyword evidence="9" id="KW-0472">Membrane</keyword>
<dbReference type="SMART" id="SM01411">
    <property type="entry name" value="Ephrin_rec_like"/>
    <property type="match status" value="1"/>
</dbReference>
<keyword evidence="6" id="KW-0677">Repeat</keyword>
<dbReference type="InterPro" id="IPR008979">
    <property type="entry name" value="Galactose-bd-like_sf"/>
</dbReference>
<dbReference type="InterPro" id="IPR013783">
    <property type="entry name" value="Ig-like_fold"/>
</dbReference>
<dbReference type="PROSITE" id="PS01285">
    <property type="entry name" value="FA58C_1"/>
    <property type="match status" value="1"/>
</dbReference>
<reference evidence="22" key="1">
    <citation type="submission" date="2022-08" db="UniProtKB">
        <authorList>
            <consortium name="EnsemblMetazoa"/>
        </authorList>
    </citation>
    <scope>IDENTIFICATION</scope>
    <source>
        <strain evidence="22">05x7-T-G4-1.051#20</strain>
    </source>
</reference>
<dbReference type="InterPro" id="IPR001881">
    <property type="entry name" value="EGF-like_Ca-bd_dom"/>
</dbReference>
<evidence type="ECO:0000259" key="18">
    <source>
        <dbReference type="PROSITE" id="PS50026"/>
    </source>
</evidence>
<evidence type="ECO:0000256" key="12">
    <source>
        <dbReference type="PROSITE-ProRule" id="PRU00043"/>
    </source>
</evidence>
<evidence type="ECO:0000259" key="17">
    <source>
        <dbReference type="PROSITE" id="PS50022"/>
    </source>
</evidence>
<dbReference type="OMA" id="INCPNFE"/>
<dbReference type="SMART" id="SM00365">
    <property type="entry name" value="LRR_SD22"/>
    <property type="match status" value="10"/>
</dbReference>
<evidence type="ECO:0000256" key="2">
    <source>
        <dbReference type="ARBA" id="ARBA00009456"/>
    </source>
</evidence>
<keyword evidence="4" id="KW-0433">Leucine-rich repeat</keyword>
<dbReference type="SUPFAM" id="SSF49265">
    <property type="entry name" value="Fibronectin type III"/>
    <property type="match status" value="1"/>
</dbReference>
<dbReference type="Gene3D" id="2.60.120.200">
    <property type="match status" value="2"/>
</dbReference>
<dbReference type="SMART" id="SM00369">
    <property type="entry name" value="LRR_TYP"/>
    <property type="match status" value="22"/>
</dbReference>
<dbReference type="Pfam" id="PF00754">
    <property type="entry name" value="F5_F8_type_C"/>
    <property type="match status" value="1"/>
</dbReference>
<feature type="domain" description="EGF-like" evidence="18">
    <location>
        <begin position="2134"/>
        <end position="2176"/>
    </location>
</feature>
<dbReference type="Gene3D" id="2.10.50.10">
    <property type="entry name" value="Tumor Necrosis Factor Receptor, subunit A, domain 2"/>
    <property type="match status" value="1"/>
</dbReference>
<evidence type="ECO:0000259" key="21">
    <source>
        <dbReference type="PROSITE" id="PS51236"/>
    </source>
</evidence>
<keyword evidence="11" id="KW-0325">Glycoprotein</keyword>
<dbReference type="Gene3D" id="2.10.25.10">
    <property type="entry name" value="Laminin"/>
    <property type="match status" value="4"/>
</dbReference>
<feature type="domain" description="TSP C-terminal" evidence="21">
    <location>
        <begin position="2484"/>
        <end position="2694"/>
    </location>
</feature>
<dbReference type="SUPFAM" id="SSF52058">
    <property type="entry name" value="L domain-like"/>
    <property type="match status" value="3"/>
</dbReference>
<keyword evidence="10" id="KW-1015">Disulfide bond</keyword>
<dbReference type="Pfam" id="PF13306">
    <property type="entry name" value="LRR_5"/>
    <property type="match status" value="1"/>
</dbReference>
<feature type="region of interest" description="Disordered" evidence="15">
    <location>
        <begin position="2367"/>
        <end position="2422"/>
    </location>
</feature>
<dbReference type="PROSITE" id="PS50268">
    <property type="entry name" value="CADHERIN_2"/>
    <property type="match status" value="1"/>
</dbReference>
<feature type="chain" id="PRO_5036442549" description="Staphylococcus aureus surface protein A" evidence="16">
    <location>
        <begin position="26"/>
        <end position="2910"/>
    </location>
</feature>
<dbReference type="SUPFAM" id="SSF49313">
    <property type="entry name" value="Cadherin-like"/>
    <property type="match status" value="2"/>
</dbReference>
<dbReference type="CDD" id="cd00057">
    <property type="entry name" value="FA58C"/>
    <property type="match status" value="1"/>
</dbReference>
<feature type="repeat" description="TSP type-3" evidence="14">
    <location>
        <begin position="2409"/>
        <end position="2444"/>
    </location>
</feature>
<dbReference type="PROSITE" id="PS01186">
    <property type="entry name" value="EGF_2"/>
    <property type="match status" value="1"/>
</dbReference>
<dbReference type="Pfam" id="PF05735">
    <property type="entry name" value="TSP_C"/>
    <property type="match status" value="1"/>
</dbReference>
<dbReference type="InterPro" id="IPR013320">
    <property type="entry name" value="ConA-like_dom_sf"/>
</dbReference>
<dbReference type="InterPro" id="IPR003961">
    <property type="entry name" value="FN3_dom"/>
</dbReference>
<comment type="caution">
    <text evidence="13">Lacks conserved residue(s) required for the propagation of feature annotation.</text>
</comment>
<dbReference type="Gene3D" id="3.80.10.10">
    <property type="entry name" value="Ribonuclease Inhibitor"/>
    <property type="match status" value="6"/>
</dbReference>
<dbReference type="PROSITE" id="PS51450">
    <property type="entry name" value="LRR"/>
    <property type="match status" value="7"/>
</dbReference>
<comment type="subcellular location">
    <subcellularLocation>
        <location evidence="1">Membrane</location>
    </subcellularLocation>
</comment>
<dbReference type="InterPro" id="IPR026906">
    <property type="entry name" value="LRR_5"/>
</dbReference>
<dbReference type="InterPro" id="IPR009030">
    <property type="entry name" value="Growth_fac_rcpt_cys_sf"/>
</dbReference>
<dbReference type="FunFam" id="2.60.120.260:FF:000016">
    <property type="entry name" value="Contactin-associated protein-like 4 isoform 1"/>
    <property type="match status" value="1"/>
</dbReference>
<dbReference type="PANTHER" id="PTHR10199">
    <property type="entry name" value="THROMBOSPONDIN"/>
    <property type="match status" value="1"/>
</dbReference>
<evidence type="ECO:0000256" key="14">
    <source>
        <dbReference type="PROSITE-ProRule" id="PRU00634"/>
    </source>
</evidence>
<dbReference type="Gene3D" id="4.10.1080.10">
    <property type="entry name" value="TSP type-3 repeat"/>
    <property type="match status" value="2"/>
</dbReference>
<dbReference type="InterPro" id="IPR028974">
    <property type="entry name" value="TSP_type-3_rpt"/>
</dbReference>
<feature type="signal peptide" evidence="16">
    <location>
        <begin position="1"/>
        <end position="25"/>
    </location>
</feature>
<dbReference type="SUPFAM" id="SSF103647">
    <property type="entry name" value="TSP type-3 repeat"/>
    <property type="match status" value="2"/>
</dbReference>
<dbReference type="InterPro" id="IPR049883">
    <property type="entry name" value="NOTCH1_EGF-like"/>
</dbReference>
<dbReference type="SUPFAM" id="SSF57184">
    <property type="entry name" value="Growth factor receptor domain"/>
    <property type="match status" value="1"/>
</dbReference>
<dbReference type="Pfam" id="PF12947">
    <property type="entry name" value="EGF_3"/>
    <property type="match status" value="2"/>
</dbReference>
<dbReference type="InterPro" id="IPR020894">
    <property type="entry name" value="Cadherin_CS"/>
</dbReference>
<feature type="repeat" description="TSP type-3" evidence="14">
    <location>
        <begin position="2252"/>
        <end position="2287"/>
    </location>
</feature>
<evidence type="ECO:0000256" key="9">
    <source>
        <dbReference type="ARBA" id="ARBA00023136"/>
    </source>
</evidence>
<dbReference type="Gene3D" id="2.60.120.260">
    <property type="entry name" value="Galactose-binding domain-like"/>
    <property type="match status" value="1"/>
</dbReference>
<dbReference type="InterPro" id="IPR003367">
    <property type="entry name" value="Thrombospondin_3-like_rpt"/>
</dbReference>
<dbReference type="Proteomes" id="UP000005408">
    <property type="component" value="Unassembled WGS sequence"/>
</dbReference>
<dbReference type="Pfam" id="PF07699">
    <property type="entry name" value="Ephrin_rec_like"/>
    <property type="match status" value="1"/>
</dbReference>
<feature type="domain" description="Cadherin" evidence="19">
    <location>
        <begin position="1506"/>
        <end position="1564"/>
    </location>
</feature>
<dbReference type="GO" id="GO:0007156">
    <property type="term" value="P:homophilic cell adhesion via plasma membrane adhesion molecules"/>
    <property type="evidence" value="ECO:0007669"/>
    <property type="project" value="InterPro"/>
</dbReference>
<dbReference type="CDD" id="cd00185">
    <property type="entry name" value="TNFRSF"/>
    <property type="match status" value="1"/>
</dbReference>
<evidence type="ECO:0008006" key="24">
    <source>
        <dbReference type="Google" id="ProtNLM"/>
    </source>
</evidence>
<dbReference type="FunFam" id="3.80.10.10:FF:001360">
    <property type="entry name" value="Uncharacterized protein"/>
    <property type="match status" value="1"/>
</dbReference>
<dbReference type="InterPro" id="IPR000421">
    <property type="entry name" value="FA58C"/>
</dbReference>
<dbReference type="FunFam" id="2.10.25.10:FF:000170">
    <property type="entry name" value="thrombospondin-3 isoform X1"/>
    <property type="match status" value="1"/>
</dbReference>
<proteinExistence type="inferred from homology"/>
<dbReference type="InterPro" id="IPR000742">
    <property type="entry name" value="EGF"/>
</dbReference>
<feature type="compositionally biased region" description="Acidic residues" evidence="15">
    <location>
        <begin position="2411"/>
        <end position="2422"/>
    </location>
</feature>
<feature type="compositionally biased region" description="Basic and acidic residues" evidence="15">
    <location>
        <begin position="2385"/>
        <end position="2400"/>
    </location>
</feature>
<dbReference type="InterPro" id="IPR015919">
    <property type="entry name" value="Cadherin-like_sf"/>
</dbReference>
<evidence type="ECO:0000256" key="4">
    <source>
        <dbReference type="ARBA" id="ARBA00022614"/>
    </source>
</evidence>
<dbReference type="InterPro" id="IPR018097">
    <property type="entry name" value="EGF_Ca-bd_CS"/>
</dbReference>
<dbReference type="SMART" id="SM00181">
    <property type="entry name" value="EGF"/>
    <property type="match status" value="4"/>
</dbReference>
<dbReference type="EnsemblMetazoa" id="G16323.1">
    <property type="protein sequence ID" value="G16323.1:cds"/>
    <property type="gene ID" value="G16323"/>
</dbReference>
<dbReference type="SUPFAM" id="SSF49899">
    <property type="entry name" value="Concanavalin A-like lectins/glucanases"/>
    <property type="match status" value="2"/>
</dbReference>
<dbReference type="Pfam" id="PF13385">
    <property type="entry name" value="Laminin_G_3"/>
    <property type="match status" value="1"/>
</dbReference>
<evidence type="ECO:0000256" key="3">
    <source>
        <dbReference type="ARBA" id="ARBA00022536"/>
    </source>
</evidence>
<dbReference type="InterPro" id="IPR002126">
    <property type="entry name" value="Cadherin-like_dom"/>
</dbReference>
<comment type="similarity">
    <text evidence="2">Belongs to the thrombospondin family.</text>
</comment>
<dbReference type="GO" id="GO:0005509">
    <property type="term" value="F:calcium ion binding"/>
    <property type="evidence" value="ECO:0007669"/>
    <property type="project" value="UniProtKB-UniRule"/>
</dbReference>
<feature type="domain" description="F5/8 type C" evidence="17">
    <location>
        <begin position="1695"/>
        <end position="1848"/>
    </location>
</feature>
<dbReference type="InterPro" id="IPR017897">
    <property type="entry name" value="Thrombospondin_3_rpt"/>
</dbReference>
<dbReference type="InterPro" id="IPR001611">
    <property type="entry name" value="Leu-rich_rpt"/>
</dbReference>
<evidence type="ECO:0000256" key="16">
    <source>
        <dbReference type="SAM" id="SignalP"/>
    </source>
</evidence>
<evidence type="ECO:0000256" key="7">
    <source>
        <dbReference type="ARBA" id="ARBA00022837"/>
    </source>
</evidence>
<feature type="domain" description="Fibronectin type-III" evidence="20">
    <location>
        <begin position="1047"/>
        <end position="1150"/>
    </location>
</feature>
<evidence type="ECO:0000259" key="19">
    <source>
        <dbReference type="PROSITE" id="PS50268"/>
    </source>
</evidence>
<dbReference type="SMART" id="SM00112">
    <property type="entry name" value="CA"/>
    <property type="match status" value="2"/>
</dbReference>
<dbReference type="PROSITE" id="PS50853">
    <property type="entry name" value="FN3"/>
    <property type="match status" value="1"/>
</dbReference>
<dbReference type="CDD" id="cd00054">
    <property type="entry name" value="EGF_CA"/>
    <property type="match status" value="2"/>
</dbReference>
<dbReference type="Pfam" id="PF02412">
    <property type="entry name" value="TSP_3"/>
    <property type="match status" value="6"/>
</dbReference>
<evidence type="ECO:0000256" key="5">
    <source>
        <dbReference type="ARBA" id="ARBA00022729"/>
    </source>
</evidence>
<dbReference type="GO" id="GO:0005886">
    <property type="term" value="C:plasma membrane"/>
    <property type="evidence" value="ECO:0007669"/>
    <property type="project" value="InterPro"/>
</dbReference>
<dbReference type="OrthoDB" id="14563at2759"/>
<dbReference type="FunFam" id="4.10.1080.10:FF:000001">
    <property type="entry name" value="Thrombospondin 3"/>
    <property type="match status" value="1"/>
</dbReference>
<dbReference type="Pfam" id="PF07645">
    <property type="entry name" value="EGF_CA"/>
    <property type="match status" value="1"/>
</dbReference>
<dbReference type="CDD" id="cd00063">
    <property type="entry name" value="FN3"/>
    <property type="match status" value="1"/>
</dbReference>
<dbReference type="InterPro" id="IPR036116">
    <property type="entry name" value="FN3_sf"/>
</dbReference>
<keyword evidence="5 16" id="KW-0732">Signal</keyword>
<sequence length="2910" mass="319025">MAIGRMTVVSLGYLTLLLLFVRVEGTWTGPDYWNSRYGTLGINYATTDAFEGLWSDSPGIIDHYFLSTGSDSGRQCSGGCNCDETKRIVTGCSGPTVVIKGYTFDNLTVNSFSSSVTKITIINAPNFKYFDNATFDHLTNLEELTIYKTKLVQFPDISRTSMKRMMLGDNMIKFYPHNHTNPTWPTTLTMLSLMKNDIEWVPDNLFSGSRLEYVGLSINNIRYFPGKAFENANNIQFVSVDQNQIQTVSKAHLAYLVNSDLKHLNLSNNLISYIQPGAFSQLQKLLILELHNNDLSTLAEGVFGNIPNILHLDLVRNNLQILKSKYFTNLPALRTLRLHSQKIKMTNIYFDAFENINENLTNLWVSDNALTSFPHQVLSEQTYLSLKEVYADTNQISNPVEYTLDAFSLSMTSTYNAKSGVFKVWTKSPNIEKLVLSANRIAEVKSDYFCVLTNLQYLYLDQNLLTDEKFPNDALDCMSKLFYLELSSNSFKYVPQTVRSSVNMTSLTQLFLGSNHLTFLEADTFTNASLTILGLESNNILAIENNTFCPTLTQINLQGNDFRFTHQNPFTNMASLTRLELNNNEIDDIPDDAFDGCTSLSYLALSNNKLGWLKTTMFEDTVLRHFYASNNEIAFIEEGTFKNFTSMTILYLDNNALTKLPSGGDFSDKTITHLQLQGNRITEINSGVFNNLNVAYLYLQNNEISVIGSEGFKGVQISQRLYLTGNTLKKLESRAFVDVNIAQLSLNDMQLTYLLRDSFVNVQATDIFLQNNKIAYIEEGAFDTVSIGDDLHLYGNGMTSLQGNIFANSSVISDSLYLHNNNLSSIPINAFDNLSVRRVYLQDNSISDYPTDTLSNKASLTTVDLTNNKITSVTASTFLNQVSLTDLDLDNNLLTTISKDVFTPLINLRNLDLSGNSIGYVEPLSFSSLTSLQTLDISSNQLIFFPKLPNMTSLKSVDISHNKLQSIEHQAFDDFENSKVFKTLKLDENLALGCDCYLYETLLVVQTTISGGQCGTPASVQGVLFGNVNKTSPMYFENQKLTNFLCSPVNLVASSPSATQLTVSWTRPNNTVSSSTYIPDATASSWQYRVTCTSSPGAVVSQTTISGTTHTFTSAEGITASTTYVCTAALVTANHTSAESQPVVLTTQAITATGSNSTVGATDWILPIVYYDYSVTNSDFNGFSDEIISKPTYAPSPFGSWLLRSANPNSDSFSGWFVDQSATSVNYVYKETITLKLVSSSPVTHRFSALNSYFPVDNKGFGNQDKDCYGVEHNFGFTSAIRSGFVFQGTESVTIGGGDDLWLYLNGKFVMEISSRNMGTSVPCRKISLSAASNPGGSYITPQYGFVSPTTGLCVITSTLPAEQVLVELEVGERYHFSIFHVERLHCASSLYIQTENFQFIVDPAEEPPRDYIVTAKEELHQNGIVAEVVLADIFSVGPPFTVTILRGNEARHFTLKDKTTANENAAVAPPTVPPTYTTINGHSFVACATPSTITPEGYDGTTETFTVNTGVVLLTLDSSLDYEVKTSYSVVMETVDTGKTPPTTGTITVKVKVSDVNDNCPELTQTLYQLQAIPALQVAALAVLNASDIDSGNNSALSFYLSMIVEDPPISIFNDTMDLYKEVYEANTMLKFTVIVVDGGSPMRGATAAVELDIDNSCLIDVEYQAISYSITVNVSTGEINHRVPGYYYYEYTCNDALGMESGVILDKYISVSSTSSISGPDRARLNTTQLDANLGGLTGGWVPATMDTNQYIEVNLTEPTFVHWVQIQGQDSVDSWVTSFSVLYSSDGVTWATYINSSGASVFEGATDRNTVVSVPMVPAVFGTYIRINPQTWNNAIGLRLEMKGCSFTKYQYYRTTCQRCLTASYCEGDSTIKPCGRCDPPVTGSTCGRSPTEHSFGAAASCTTCPEGWICKDGYATPCPEFHYVSCNDTYCPDSCTQCEPGYACRGGKRYQCEKGTFSDGNTKFCTMCSPGTYQDEVGQSSCKNCPGGYYSSSSKDRCNPCEAGTYAATDGTGCKSCGSTTQCPCMGSTTLCYHPDLCYNMDSSYGCLPCPTGYAGNGVTCSDVDECTSLTPTPCFQQRCRNTEPGFQCLACPLGYVGTYEDALSFNISRRTFQLYNTVLDPTQAQTCSDINECLSDNGGCDANAYCTNTPGSYSCGLCKDGYVGNTVTGCELADYCLSGKHTCHANATCYYTGPQEYKCVCNNGWAGNGYLCGDDPDQDGVPTLGLPCSEEECKSDNCPLHPNSGQEDADTDGMGNACDADDDNDVIYDEQDNCPYKANNDQADADLDGVGDVCDNCPNVANADQSDVNADGVGDLCHTDNDKDGDGFQDGVDLCPLVATNAQTDSDGDGVGDECDNCPQTSNAAQTDSNYSGVGDSCDGQDKDGDGIPDFRDNCPEVPNAQQTDTDSDSTGDFCDPDIDNDGVLNAADNCVYVANADQADANGNRIGDVCESDRDLDGVVNNLDVCPNNKDISSINFTDYTAIDLNPALTLEKAAVWHIMDKGREVRQTETTLKPAAYIGNHFFDHMEFSGTTYAQSDECYGYIGFIFGFHSTQKYYLALWRHAHLNYNIYGGIKGVQLRVIETTNNVGQNYANALYQSYDVTSYSRLLWQDPTLTGWNCRTSYRWTIQHTPSQGILRLIVKEGDSTIADSGTLYDVSIPGGRIGVFAYNQTGVIWSDMRFECKDRTNKALSLDGSTYGTIGNMTGLRIEKSFTMEAWVNLPTGFPSTAIPILCTNGSDLCLYVEGGVFKSNVSTNSVAGTTPVTADKYYHVLVRYNAQAATLSLFVNGTKEAEATDLVEISWATDVVLYLGYDGTNYLTGKLDDIRIYNVQIPDSEVSQFWQKVGMERDYQKYTLSAHYTMDDNPSSTILMDQSPHKMDASFSGTPSFVESTSDFDRYYLTNG</sequence>
<dbReference type="PROSITE" id="PS51234">
    <property type="entry name" value="TSP3"/>
    <property type="match status" value="2"/>
</dbReference>
<keyword evidence="3 13" id="KW-0245">EGF-like domain</keyword>
<feature type="domain" description="EGF-like" evidence="18">
    <location>
        <begin position="2177"/>
        <end position="2218"/>
    </location>
</feature>
<dbReference type="SMART" id="SM00179">
    <property type="entry name" value="EGF_CA"/>
    <property type="match status" value="3"/>
</dbReference>
<evidence type="ECO:0000313" key="23">
    <source>
        <dbReference type="Proteomes" id="UP000005408"/>
    </source>
</evidence>
<evidence type="ECO:0000313" key="22">
    <source>
        <dbReference type="EnsemblMetazoa" id="G16323.1:cds"/>
    </source>
</evidence>
<evidence type="ECO:0000256" key="13">
    <source>
        <dbReference type="PROSITE-ProRule" id="PRU00076"/>
    </source>
</evidence>
<accession>A0A8W8J0H1</accession>
<dbReference type="SUPFAM" id="SSF57196">
    <property type="entry name" value="EGF/Laminin"/>
    <property type="match status" value="1"/>
</dbReference>
<dbReference type="GO" id="GO:0005576">
    <property type="term" value="C:extracellular region"/>
    <property type="evidence" value="ECO:0007669"/>
    <property type="project" value="InterPro"/>
</dbReference>
<evidence type="ECO:0000259" key="20">
    <source>
        <dbReference type="PROSITE" id="PS50853"/>
    </source>
</evidence>
<dbReference type="FunFam" id="2.10.25.10:FF:000038">
    <property type="entry name" value="Fibrillin 2"/>
    <property type="match status" value="1"/>
</dbReference>
<evidence type="ECO:0000256" key="6">
    <source>
        <dbReference type="ARBA" id="ARBA00022737"/>
    </source>
</evidence>
<dbReference type="InterPro" id="IPR011641">
    <property type="entry name" value="Tyr-kin_ephrin_A/B_rcpt-like"/>
</dbReference>
<dbReference type="PROSITE" id="PS51236">
    <property type="entry name" value="TSP_CTER"/>
    <property type="match status" value="1"/>
</dbReference>
<dbReference type="SUPFAM" id="SSF49785">
    <property type="entry name" value="Galactose-binding domain-like"/>
    <property type="match status" value="1"/>
</dbReference>
<dbReference type="PROSITE" id="PS50022">
    <property type="entry name" value="FA58C_3"/>
    <property type="match status" value="1"/>
</dbReference>
<evidence type="ECO:0000256" key="11">
    <source>
        <dbReference type="ARBA" id="ARBA00023180"/>
    </source>
</evidence>
<dbReference type="InterPro" id="IPR032675">
    <property type="entry name" value="LRR_dom_sf"/>
</dbReference>
<feature type="compositionally biased region" description="Polar residues" evidence="15">
    <location>
        <begin position="2367"/>
        <end position="2377"/>
    </location>
</feature>
<dbReference type="InterPro" id="IPR024731">
    <property type="entry name" value="NELL2-like_EGF"/>
</dbReference>
<organism evidence="22 23">
    <name type="scientific">Magallana gigas</name>
    <name type="common">Pacific oyster</name>
    <name type="synonym">Crassostrea gigas</name>
    <dbReference type="NCBI Taxonomy" id="29159"/>
    <lineage>
        <taxon>Eukaryota</taxon>
        <taxon>Metazoa</taxon>
        <taxon>Spiralia</taxon>
        <taxon>Lophotrochozoa</taxon>
        <taxon>Mollusca</taxon>
        <taxon>Bivalvia</taxon>
        <taxon>Autobranchia</taxon>
        <taxon>Pteriomorphia</taxon>
        <taxon>Ostreida</taxon>
        <taxon>Ostreoidea</taxon>
        <taxon>Ostreidae</taxon>
        <taxon>Magallana</taxon>
    </lineage>
</organism>